<protein>
    <submittedName>
        <fullName evidence="1">Uncharacterized protein</fullName>
    </submittedName>
</protein>
<dbReference type="Proteomes" id="UP000070501">
    <property type="component" value="Unassembled WGS sequence"/>
</dbReference>
<sequence length="74" mass="7811">MESSGSVGGTWISHACILAISLTSFCHCRLSGLLRIVVHLGCGHCDTSNCCDTCICISSGWRRAMAACSAAYRV</sequence>
<dbReference type="InParanoid" id="A0A136IMU4"/>
<evidence type="ECO:0000313" key="2">
    <source>
        <dbReference type="Proteomes" id="UP000070501"/>
    </source>
</evidence>
<name>A0A136IMU4_9PEZI</name>
<dbReference type="AlphaFoldDB" id="A0A136IMU4"/>
<gene>
    <name evidence="1" type="ORF">Micbo1qcDRAFT_168592</name>
</gene>
<accession>A0A136IMU4</accession>
<proteinExistence type="predicted"/>
<reference evidence="2" key="1">
    <citation type="submission" date="2016-02" db="EMBL/GenBank/DDBJ databases">
        <title>Draft genome sequence of Microdochium bolleyi, a fungal endophyte of beachgrass.</title>
        <authorList>
            <consortium name="DOE Joint Genome Institute"/>
            <person name="David A.S."/>
            <person name="May G."/>
            <person name="Haridas S."/>
            <person name="Lim J."/>
            <person name="Wang M."/>
            <person name="Labutti K."/>
            <person name="Lipzen A."/>
            <person name="Barry K."/>
            <person name="Grigoriev I.V."/>
        </authorList>
    </citation>
    <scope>NUCLEOTIDE SEQUENCE [LARGE SCALE GENOMIC DNA]</scope>
    <source>
        <strain evidence="2">J235TASD1</strain>
    </source>
</reference>
<dbReference type="EMBL" id="KQ964269">
    <property type="protein sequence ID" value="KXJ86273.1"/>
    <property type="molecule type" value="Genomic_DNA"/>
</dbReference>
<feature type="non-terminal residue" evidence="1">
    <location>
        <position position="74"/>
    </location>
</feature>
<organism evidence="1 2">
    <name type="scientific">Microdochium bolleyi</name>
    <dbReference type="NCBI Taxonomy" id="196109"/>
    <lineage>
        <taxon>Eukaryota</taxon>
        <taxon>Fungi</taxon>
        <taxon>Dikarya</taxon>
        <taxon>Ascomycota</taxon>
        <taxon>Pezizomycotina</taxon>
        <taxon>Sordariomycetes</taxon>
        <taxon>Xylariomycetidae</taxon>
        <taxon>Xylariales</taxon>
        <taxon>Microdochiaceae</taxon>
        <taxon>Microdochium</taxon>
    </lineage>
</organism>
<evidence type="ECO:0000313" key="1">
    <source>
        <dbReference type="EMBL" id="KXJ86273.1"/>
    </source>
</evidence>
<keyword evidence="2" id="KW-1185">Reference proteome</keyword>